<dbReference type="InterPro" id="IPR048933">
    <property type="entry name" value="B_lactamase-like_C"/>
</dbReference>
<dbReference type="Proteomes" id="UP000632498">
    <property type="component" value="Unassembled WGS sequence"/>
</dbReference>
<evidence type="ECO:0000313" key="3">
    <source>
        <dbReference type="Proteomes" id="UP000632498"/>
    </source>
</evidence>
<dbReference type="SUPFAM" id="SSF56281">
    <property type="entry name" value="Metallo-hydrolase/oxidoreductase"/>
    <property type="match status" value="1"/>
</dbReference>
<proteinExistence type="predicted"/>
<sequence length="342" mass="38737">MSETIHYPFDAIPDGGTSVEVAPGVHWVRMPLPFKLNHINLWVLDDGEGLTIVDTGIDLPNVRERWEKFFSGPLGAKPLKRMIVTHFHPDHVGLAGWFEEKYDLPLWMTLGEWGMARNLKLETTDRSGTYLAQFYRRAGFDDKLMALIPERSVSYPSRISMPPAGIHRIQDGELIRIGAHDWQVIVGTGHSPEHACLYCKDLNVLISGDQVLPRISPNISIWPQEPDADPLSQFLNSLNRFAPLPDDVLVLPSHDWPFRGLHARLADLAHHHDDRLEETYNLCAKPVTALQVLKGLFSRELDSHQIFFAIGESLAHLHHLEAKGRLQRDDGMDGISRFVQIK</sequence>
<dbReference type="EMBL" id="BMHV01000007">
    <property type="protein sequence ID" value="GGF60333.1"/>
    <property type="molecule type" value="Genomic_DNA"/>
</dbReference>
<dbReference type="Pfam" id="PF21221">
    <property type="entry name" value="B_lactamase-like_C"/>
    <property type="match status" value="1"/>
</dbReference>
<feature type="domain" description="Metallo-beta-lactamase" evidence="1">
    <location>
        <begin position="38"/>
        <end position="254"/>
    </location>
</feature>
<comment type="caution">
    <text evidence="2">The sequence shown here is derived from an EMBL/GenBank/DDBJ whole genome shotgun (WGS) entry which is preliminary data.</text>
</comment>
<dbReference type="Gene3D" id="1.10.10.10">
    <property type="entry name" value="Winged helix-like DNA-binding domain superfamily/Winged helix DNA-binding domain"/>
    <property type="match status" value="1"/>
</dbReference>
<dbReference type="InterPro" id="IPR036866">
    <property type="entry name" value="RibonucZ/Hydroxyglut_hydro"/>
</dbReference>
<protein>
    <submittedName>
        <fullName evidence="2">MBL fold metallo-hydrolase</fullName>
    </submittedName>
</protein>
<reference evidence="2" key="1">
    <citation type="journal article" date="2014" name="Int. J. Syst. Evol. Microbiol.">
        <title>Complete genome sequence of Corynebacterium casei LMG S-19264T (=DSM 44701T), isolated from a smear-ripened cheese.</title>
        <authorList>
            <consortium name="US DOE Joint Genome Institute (JGI-PGF)"/>
            <person name="Walter F."/>
            <person name="Albersmeier A."/>
            <person name="Kalinowski J."/>
            <person name="Ruckert C."/>
        </authorList>
    </citation>
    <scope>NUCLEOTIDE SEQUENCE</scope>
    <source>
        <strain evidence="2">CGMCC 1.15254</strain>
    </source>
</reference>
<dbReference type="AlphaFoldDB" id="A0A917BXT7"/>
<dbReference type="InterPro" id="IPR001279">
    <property type="entry name" value="Metallo-B-lactamas"/>
</dbReference>
<dbReference type="PANTHER" id="PTHR23131:SF4">
    <property type="entry name" value="METALLO-BETA-LACTAMASE SUPERFAMILY POTEIN"/>
    <property type="match status" value="1"/>
</dbReference>
<dbReference type="InterPro" id="IPR050662">
    <property type="entry name" value="Sec-metab_biosynth-thioest"/>
</dbReference>
<evidence type="ECO:0000313" key="2">
    <source>
        <dbReference type="EMBL" id="GGF60333.1"/>
    </source>
</evidence>
<name>A0A917BXT7_9PROT</name>
<organism evidence="2 3">
    <name type="scientific">Terasakiella brassicae</name>
    <dbReference type="NCBI Taxonomy" id="1634917"/>
    <lineage>
        <taxon>Bacteria</taxon>
        <taxon>Pseudomonadati</taxon>
        <taxon>Pseudomonadota</taxon>
        <taxon>Alphaproteobacteria</taxon>
        <taxon>Rhodospirillales</taxon>
        <taxon>Terasakiellaceae</taxon>
        <taxon>Terasakiella</taxon>
    </lineage>
</organism>
<dbReference type="SMART" id="SM00849">
    <property type="entry name" value="Lactamase_B"/>
    <property type="match status" value="1"/>
</dbReference>
<dbReference type="InterPro" id="IPR036388">
    <property type="entry name" value="WH-like_DNA-bd_sf"/>
</dbReference>
<keyword evidence="3" id="KW-1185">Reference proteome</keyword>
<dbReference type="Pfam" id="PF00753">
    <property type="entry name" value="Lactamase_B"/>
    <property type="match status" value="1"/>
</dbReference>
<gene>
    <name evidence="2" type="ORF">GCM10011332_12530</name>
</gene>
<dbReference type="Gene3D" id="3.60.15.10">
    <property type="entry name" value="Ribonuclease Z/Hydroxyacylglutathione hydrolase-like"/>
    <property type="match status" value="1"/>
</dbReference>
<accession>A0A917BXT7</accession>
<evidence type="ECO:0000259" key="1">
    <source>
        <dbReference type="SMART" id="SM00849"/>
    </source>
</evidence>
<dbReference type="PANTHER" id="PTHR23131">
    <property type="entry name" value="ENDORIBONUCLEASE LACTB2"/>
    <property type="match status" value="1"/>
</dbReference>
<reference evidence="2" key="2">
    <citation type="submission" date="2020-09" db="EMBL/GenBank/DDBJ databases">
        <authorList>
            <person name="Sun Q."/>
            <person name="Zhou Y."/>
        </authorList>
    </citation>
    <scope>NUCLEOTIDE SEQUENCE</scope>
    <source>
        <strain evidence="2">CGMCC 1.15254</strain>
    </source>
</reference>
<dbReference type="RefSeq" id="WP_188662899.1">
    <property type="nucleotide sequence ID" value="NZ_BMHV01000007.1"/>
</dbReference>